<feature type="transmembrane region" description="Helical" evidence="2">
    <location>
        <begin position="54"/>
        <end position="76"/>
    </location>
</feature>
<feature type="region of interest" description="Disordered" evidence="1">
    <location>
        <begin position="216"/>
        <end position="250"/>
    </location>
</feature>
<feature type="transmembrane region" description="Helical" evidence="2">
    <location>
        <begin position="88"/>
        <end position="111"/>
    </location>
</feature>
<evidence type="ECO:0000256" key="2">
    <source>
        <dbReference type="SAM" id="Phobius"/>
    </source>
</evidence>
<dbReference type="EMBL" id="BAAAQD010000046">
    <property type="protein sequence ID" value="GAA1571314.1"/>
    <property type="molecule type" value="Genomic_DNA"/>
</dbReference>
<feature type="compositionally biased region" description="Pro residues" evidence="1">
    <location>
        <begin position="235"/>
        <end position="250"/>
    </location>
</feature>
<protein>
    <submittedName>
        <fullName evidence="3">Uncharacterized protein</fullName>
    </submittedName>
</protein>
<name>A0ABP4P2F9_9ACTN</name>
<gene>
    <name evidence="3" type="ORF">GCM10009827_111480</name>
</gene>
<accession>A0ABP4P2F9</accession>
<evidence type="ECO:0000313" key="3">
    <source>
        <dbReference type="EMBL" id="GAA1571314.1"/>
    </source>
</evidence>
<evidence type="ECO:0000256" key="1">
    <source>
        <dbReference type="SAM" id="MobiDB-lite"/>
    </source>
</evidence>
<keyword evidence="2" id="KW-0472">Membrane</keyword>
<keyword evidence="2" id="KW-1133">Transmembrane helix</keyword>
<comment type="caution">
    <text evidence="3">The sequence shown here is derived from an EMBL/GenBank/DDBJ whole genome shotgun (WGS) entry which is preliminary data.</text>
</comment>
<keyword evidence="4" id="KW-1185">Reference proteome</keyword>
<sequence>MAFWLQLAAAAVLLTVVGMVVAYAVHYDAEISRAAGMVPGVDPREVDTERTGNLFSALFVGVPALILALWLGITALPVLRGSNVARIFVFVAAAGQLLLITLQMCGGLLMLPLLATADWDSDVVVDDGASWDSPESSQFQSILWDRVEDFSDLAFLGGALGLFLVVTLSVAVVLLLALPPAHRYFVPRAAAPVPPAWPAYPGPYFICPDPSAHVAPAPAHVVPAPQTPQDQPTATEPPAPVVQTPQPPQE</sequence>
<feature type="compositionally biased region" description="Low complexity" evidence="1">
    <location>
        <begin position="216"/>
        <end position="234"/>
    </location>
</feature>
<dbReference type="Proteomes" id="UP001501470">
    <property type="component" value="Unassembled WGS sequence"/>
</dbReference>
<reference evidence="4" key="1">
    <citation type="journal article" date="2019" name="Int. J. Syst. Evol. Microbiol.">
        <title>The Global Catalogue of Microorganisms (GCM) 10K type strain sequencing project: providing services to taxonomists for standard genome sequencing and annotation.</title>
        <authorList>
            <consortium name="The Broad Institute Genomics Platform"/>
            <consortium name="The Broad Institute Genome Sequencing Center for Infectious Disease"/>
            <person name="Wu L."/>
            <person name="Ma J."/>
        </authorList>
    </citation>
    <scope>NUCLEOTIDE SEQUENCE [LARGE SCALE GENOMIC DNA]</scope>
    <source>
        <strain evidence="4">JCM 15933</strain>
    </source>
</reference>
<feature type="transmembrane region" description="Helical" evidence="2">
    <location>
        <begin position="153"/>
        <end position="178"/>
    </location>
</feature>
<organism evidence="3 4">
    <name type="scientific">Dactylosporangium maewongense</name>
    <dbReference type="NCBI Taxonomy" id="634393"/>
    <lineage>
        <taxon>Bacteria</taxon>
        <taxon>Bacillati</taxon>
        <taxon>Actinomycetota</taxon>
        <taxon>Actinomycetes</taxon>
        <taxon>Micromonosporales</taxon>
        <taxon>Micromonosporaceae</taxon>
        <taxon>Dactylosporangium</taxon>
    </lineage>
</organism>
<evidence type="ECO:0000313" key="4">
    <source>
        <dbReference type="Proteomes" id="UP001501470"/>
    </source>
</evidence>
<proteinExistence type="predicted"/>
<keyword evidence="2" id="KW-0812">Transmembrane</keyword>